<evidence type="ECO:0000313" key="2">
    <source>
        <dbReference type="EMBL" id="KAK1936164.1"/>
    </source>
</evidence>
<dbReference type="EMBL" id="JAHBMH010000044">
    <property type="protein sequence ID" value="KAK1936164.1"/>
    <property type="molecule type" value="Genomic_DNA"/>
</dbReference>
<accession>A0AAD9GD14</accession>
<dbReference type="Proteomes" id="UP001195914">
    <property type="component" value="Unassembled WGS sequence"/>
</dbReference>
<keyword evidence="3" id="KW-1185">Reference proteome</keyword>
<feature type="region of interest" description="Disordered" evidence="1">
    <location>
        <begin position="270"/>
        <end position="293"/>
    </location>
</feature>
<name>A0AAD9GD14_BABDI</name>
<gene>
    <name evidence="2" type="ORF">X943_001785</name>
</gene>
<evidence type="ECO:0000256" key="1">
    <source>
        <dbReference type="SAM" id="MobiDB-lite"/>
    </source>
</evidence>
<sequence>MEGDGEFPGVCSPDGPAIVVAGRSCALVYNGSQSQGVVHAVMLLSTLLNCVDELQDKRGLLICKRESWEEAVANLGCGLTDCFDDCTFPCSRLCGPDACGLDAKESLDLLLRHAFRTEGSDMGSYRNAPGSLSDITEYDLCSQMSNTTLHSACTIPNQGIGIPGSDRYVQICPVPTKDNGDYSTMQQLIAMERRKEDKLDRLLVRFVDEMPLESLEGGVEIPNSAAFNSFVEPGMEMKWNYIQAANEIASHPQDVAVVVIAGMSQMQQQATLGGDYRPSQNSDAHRPPSEVGSTVTLANNTSAHPFDSYLTHKWDEDEEEDDTNLAYRLKHLRSYTFNIQLALNALQANLKLGGTVNESLPKFFLVDRLPSRPADQGKFITFLRSRFQFLYKLE</sequence>
<protein>
    <submittedName>
        <fullName evidence="2">Uncharacterized protein</fullName>
    </submittedName>
</protein>
<reference evidence="2" key="1">
    <citation type="journal article" date="2014" name="Nucleic Acids Res.">
        <title>The evolutionary dynamics of variant antigen genes in Babesia reveal a history of genomic innovation underlying host-parasite interaction.</title>
        <authorList>
            <person name="Jackson A.P."/>
            <person name="Otto T.D."/>
            <person name="Darby A."/>
            <person name="Ramaprasad A."/>
            <person name="Xia D."/>
            <person name="Echaide I.E."/>
            <person name="Farber M."/>
            <person name="Gahlot S."/>
            <person name="Gamble J."/>
            <person name="Gupta D."/>
            <person name="Gupta Y."/>
            <person name="Jackson L."/>
            <person name="Malandrin L."/>
            <person name="Malas T.B."/>
            <person name="Moussa E."/>
            <person name="Nair M."/>
            <person name="Reid A.J."/>
            <person name="Sanders M."/>
            <person name="Sharma J."/>
            <person name="Tracey A."/>
            <person name="Quail M.A."/>
            <person name="Weir W."/>
            <person name="Wastling J.M."/>
            <person name="Hall N."/>
            <person name="Willadsen P."/>
            <person name="Lingelbach K."/>
            <person name="Shiels B."/>
            <person name="Tait A."/>
            <person name="Berriman M."/>
            <person name="Allred D.R."/>
            <person name="Pain A."/>
        </authorList>
    </citation>
    <scope>NUCLEOTIDE SEQUENCE</scope>
    <source>
        <strain evidence="2">1802A</strain>
    </source>
</reference>
<reference evidence="2" key="2">
    <citation type="submission" date="2021-05" db="EMBL/GenBank/DDBJ databases">
        <authorList>
            <person name="Pain A."/>
        </authorList>
    </citation>
    <scope>NUCLEOTIDE SEQUENCE</scope>
    <source>
        <strain evidence="2">1802A</strain>
    </source>
</reference>
<evidence type="ECO:0000313" key="3">
    <source>
        <dbReference type="Proteomes" id="UP001195914"/>
    </source>
</evidence>
<comment type="caution">
    <text evidence="2">The sequence shown here is derived from an EMBL/GenBank/DDBJ whole genome shotgun (WGS) entry which is preliminary data.</text>
</comment>
<organism evidence="2 3">
    <name type="scientific">Babesia divergens</name>
    <dbReference type="NCBI Taxonomy" id="32595"/>
    <lineage>
        <taxon>Eukaryota</taxon>
        <taxon>Sar</taxon>
        <taxon>Alveolata</taxon>
        <taxon>Apicomplexa</taxon>
        <taxon>Aconoidasida</taxon>
        <taxon>Piroplasmida</taxon>
        <taxon>Babesiidae</taxon>
        <taxon>Babesia</taxon>
    </lineage>
</organism>
<dbReference type="AlphaFoldDB" id="A0AAD9GD14"/>
<proteinExistence type="predicted"/>